<evidence type="ECO:0000256" key="1">
    <source>
        <dbReference type="SAM" id="Phobius"/>
    </source>
</evidence>
<dbReference type="RefSeq" id="WP_078767027.1">
    <property type="nucleotide sequence ID" value="NZ_FUXZ01000015.1"/>
</dbReference>
<gene>
    <name evidence="2" type="ORF">SAMN02745111_02203</name>
</gene>
<evidence type="ECO:0000313" key="3">
    <source>
        <dbReference type="Proteomes" id="UP000190814"/>
    </source>
</evidence>
<dbReference type="STRING" id="39495.SAMN02745111_02203"/>
<sequence length="99" mass="11640">MKKYLFSKDIVNIICHTVLSELVFWWGCIAWVFMTDYEDDEHKLGVMLGWIMILGGAITILCLESFVLKKVNKKRRYLIETIVTIFLTVLITYIIVNYT</sequence>
<keyword evidence="3" id="KW-1185">Reference proteome</keyword>
<keyword evidence="1" id="KW-1133">Transmembrane helix</keyword>
<dbReference type="AlphaFoldDB" id="A0A1T4W220"/>
<feature type="transmembrane region" description="Helical" evidence="1">
    <location>
        <begin position="77"/>
        <end position="96"/>
    </location>
</feature>
<dbReference type="Proteomes" id="UP000190814">
    <property type="component" value="Unassembled WGS sequence"/>
</dbReference>
<feature type="transmembrane region" description="Helical" evidence="1">
    <location>
        <begin position="12"/>
        <end position="34"/>
    </location>
</feature>
<keyword evidence="1" id="KW-0812">Transmembrane</keyword>
<reference evidence="2 3" key="1">
    <citation type="submission" date="2017-02" db="EMBL/GenBank/DDBJ databases">
        <authorList>
            <person name="Peterson S.W."/>
        </authorList>
    </citation>
    <scope>NUCLEOTIDE SEQUENCE [LARGE SCALE GENOMIC DNA]</scope>
    <source>
        <strain evidence="2 3">ATCC 35992</strain>
    </source>
</reference>
<evidence type="ECO:0000313" key="2">
    <source>
        <dbReference type="EMBL" id="SKA71344.1"/>
    </source>
</evidence>
<organism evidence="2 3">
    <name type="scientific">Eubacterium uniforme</name>
    <dbReference type="NCBI Taxonomy" id="39495"/>
    <lineage>
        <taxon>Bacteria</taxon>
        <taxon>Bacillati</taxon>
        <taxon>Bacillota</taxon>
        <taxon>Clostridia</taxon>
        <taxon>Eubacteriales</taxon>
        <taxon>Eubacteriaceae</taxon>
        <taxon>Eubacterium</taxon>
    </lineage>
</organism>
<keyword evidence="1" id="KW-0472">Membrane</keyword>
<accession>A0A1T4W220</accession>
<dbReference type="EMBL" id="FUXZ01000015">
    <property type="protein sequence ID" value="SKA71344.1"/>
    <property type="molecule type" value="Genomic_DNA"/>
</dbReference>
<proteinExistence type="predicted"/>
<protein>
    <submittedName>
        <fullName evidence="2">Uncharacterized protein</fullName>
    </submittedName>
</protein>
<feature type="transmembrane region" description="Helical" evidence="1">
    <location>
        <begin position="46"/>
        <end position="68"/>
    </location>
</feature>
<name>A0A1T4W220_9FIRM</name>